<evidence type="ECO:0000256" key="1">
    <source>
        <dbReference type="SAM" id="MobiDB-lite"/>
    </source>
</evidence>
<accession>A0A5B7DFV5</accession>
<dbReference type="AlphaFoldDB" id="A0A5B7DFV5"/>
<feature type="region of interest" description="Disordered" evidence="1">
    <location>
        <begin position="61"/>
        <end position="82"/>
    </location>
</feature>
<gene>
    <name evidence="2" type="ORF">E2C01_013315</name>
</gene>
<evidence type="ECO:0000313" key="3">
    <source>
        <dbReference type="Proteomes" id="UP000324222"/>
    </source>
</evidence>
<organism evidence="2 3">
    <name type="scientific">Portunus trituberculatus</name>
    <name type="common">Swimming crab</name>
    <name type="synonym">Neptunus trituberculatus</name>
    <dbReference type="NCBI Taxonomy" id="210409"/>
    <lineage>
        <taxon>Eukaryota</taxon>
        <taxon>Metazoa</taxon>
        <taxon>Ecdysozoa</taxon>
        <taxon>Arthropoda</taxon>
        <taxon>Crustacea</taxon>
        <taxon>Multicrustacea</taxon>
        <taxon>Malacostraca</taxon>
        <taxon>Eumalacostraca</taxon>
        <taxon>Eucarida</taxon>
        <taxon>Decapoda</taxon>
        <taxon>Pleocyemata</taxon>
        <taxon>Brachyura</taxon>
        <taxon>Eubrachyura</taxon>
        <taxon>Portunoidea</taxon>
        <taxon>Portunidae</taxon>
        <taxon>Portuninae</taxon>
        <taxon>Portunus</taxon>
    </lineage>
</organism>
<name>A0A5B7DFV5_PORTR</name>
<dbReference type="Proteomes" id="UP000324222">
    <property type="component" value="Unassembled WGS sequence"/>
</dbReference>
<keyword evidence="3" id="KW-1185">Reference proteome</keyword>
<evidence type="ECO:0000313" key="2">
    <source>
        <dbReference type="EMBL" id="MPC20372.1"/>
    </source>
</evidence>
<protein>
    <submittedName>
        <fullName evidence="2">Uncharacterized protein</fullName>
    </submittedName>
</protein>
<comment type="caution">
    <text evidence="2">The sequence shown here is derived from an EMBL/GenBank/DDBJ whole genome shotgun (WGS) entry which is preliminary data.</text>
</comment>
<sequence>MKSARSVLMDVCITYKQCHGDGSEREVRAGRVSGGLTLMVASSILARQPVPIVTASVPSREAPAAPRCLESPPRVHSAGKNSSISIPGGTVFGVSGSRLPRRRCVRAALPHLGRDSGPCGRLDRQ</sequence>
<proteinExistence type="predicted"/>
<reference evidence="2 3" key="1">
    <citation type="submission" date="2019-05" db="EMBL/GenBank/DDBJ databases">
        <title>Another draft genome of Portunus trituberculatus and its Hox gene families provides insights of decapod evolution.</title>
        <authorList>
            <person name="Jeong J.-H."/>
            <person name="Song I."/>
            <person name="Kim S."/>
            <person name="Choi T."/>
            <person name="Kim D."/>
            <person name="Ryu S."/>
            <person name="Kim W."/>
        </authorList>
    </citation>
    <scope>NUCLEOTIDE SEQUENCE [LARGE SCALE GENOMIC DNA]</scope>
    <source>
        <tissue evidence="2">Muscle</tissue>
    </source>
</reference>
<dbReference type="EMBL" id="VSRR010000865">
    <property type="protein sequence ID" value="MPC20372.1"/>
    <property type="molecule type" value="Genomic_DNA"/>
</dbReference>